<dbReference type="Pfam" id="PF01957">
    <property type="entry name" value="NfeD"/>
    <property type="match status" value="1"/>
</dbReference>
<dbReference type="eggNOG" id="COG1030">
    <property type="taxonomic scope" value="Bacteria"/>
</dbReference>
<dbReference type="InterPro" id="IPR012340">
    <property type="entry name" value="NA-bd_OB-fold"/>
</dbReference>
<evidence type="ECO:0000256" key="1">
    <source>
        <dbReference type="ARBA" id="ARBA00004141"/>
    </source>
</evidence>
<name>F8L855_SIMNZ</name>
<proteinExistence type="predicted"/>
<dbReference type="GO" id="GO:0008233">
    <property type="term" value="F:peptidase activity"/>
    <property type="evidence" value="ECO:0007669"/>
    <property type="project" value="UniProtKB-KW"/>
</dbReference>
<evidence type="ECO:0000256" key="4">
    <source>
        <dbReference type="ARBA" id="ARBA00023136"/>
    </source>
</evidence>
<evidence type="ECO:0000259" key="6">
    <source>
        <dbReference type="Pfam" id="PF01957"/>
    </source>
</evidence>
<keyword evidence="3 5" id="KW-1133">Transmembrane helix</keyword>
<keyword evidence="7" id="KW-0645">Protease</keyword>
<evidence type="ECO:0000313" key="8">
    <source>
        <dbReference type="Proteomes" id="UP000000496"/>
    </source>
</evidence>
<dbReference type="RefSeq" id="WP_013943434.1">
    <property type="nucleotide sequence ID" value="NC_015713.1"/>
</dbReference>
<feature type="domain" description="NfeD-like C-terminal" evidence="6">
    <location>
        <begin position="98"/>
        <end position="152"/>
    </location>
</feature>
<organism evidence="7 8">
    <name type="scientific">Simkania negevensis (strain ATCC VR-1471 / DSM 27360 / Z)</name>
    <dbReference type="NCBI Taxonomy" id="331113"/>
    <lineage>
        <taxon>Bacteria</taxon>
        <taxon>Pseudomonadati</taxon>
        <taxon>Chlamydiota</taxon>
        <taxon>Chlamydiia</taxon>
        <taxon>Parachlamydiales</taxon>
        <taxon>Simkaniaceae</taxon>
        <taxon>Simkania</taxon>
    </lineage>
</organism>
<dbReference type="KEGG" id="sng:SNE_A10900"/>
<sequence>MLIATGLGIIGLILIYFEFFVPGGILGVIGGLFLAAGLFLSIWEQTSLIYALFYVIGVIIFFVLTIRLALWKIKRTRNKSHFYLGDDQEGYVASSYEKELVEKTGEALTALRPSGHIKIEGKPYQAVSESGYIKKGSKIKIIGGEGARFIVKEEDL</sequence>
<feature type="transmembrane region" description="Helical" evidence="5">
    <location>
        <begin position="48"/>
        <end position="70"/>
    </location>
</feature>
<dbReference type="InterPro" id="IPR052165">
    <property type="entry name" value="Membrane_assoc_protease"/>
</dbReference>
<dbReference type="EMBL" id="FR872582">
    <property type="protein sequence ID" value="CCB88967.1"/>
    <property type="molecule type" value="Genomic_DNA"/>
</dbReference>
<reference key="1">
    <citation type="journal article" date="2011" name="Mol. Biol. Evol.">
        <title>Unity in variety -- the pan-genome of the Chlamydiae.</title>
        <authorList>
            <person name="Collingro A."/>
            <person name="Tischler P."/>
            <person name="Weinmaier T."/>
            <person name="Penz T."/>
            <person name="Heinz E."/>
            <person name="Brunham R.C."/>
            <person name="Read T.D."/>
            <person name="Bavoil P.M."/>
            <person name="Sachse K."/>
            <person name="Kahane S."/>
            <person name="Friedman M.G."/>
            <person name="Rattei T."/>
            <person name="Myers G.S.A."/>
            <person name="Horn M."/>
        </authorList>
    </citation>
    <scope>NUCLEOTIDE SEQUENCE</scope>
    <source>
        <strain>Z</strain>
    </source>
</reference>
<dbReference type="InterPro" id="IPR002810">
    <property type="entry name" value="NfeD-like_C"/>
</dbReference>
<dbReference type="PANTHER" id="PTHR33507:SF3">
    <property type="entry name" value="INNER MEMBRANE PROTEIN YBBJ"/>
    <property type="match status" value="1"/>
</dbReference>
<dbReference type="GO" id="GO:0006508">
    <property type="term" value="P:proteolysis"/>
    <property type="evidence" value="ECO:0007669"/>
    <property type="project" value="UniProtKB-KW"/>
</dbReference>
<dbReference type="Proteomes" id="UP000000496">
    <property type="component" value="Chromosome gsn.131"/>
</dbReference>
<dbReference type="PANTHER" id="PTHR33507">
    <property type="entry name" value="INNER MEMBRANE PROTEIN YBBJ"/>
    <property type="match status" value="1"/>
</dbReference>
<dbReference type="Gene3D" id="2.40.50.140">
    <property type="entry name" value="Nucleic acid-binding proteins"/>
    <property type="match status" value="1"/>
</dbReference>
<keyword evidence="2 5" id="KW-0812">Transmembrane</keyword>
<dbReference type="SUPFAM" id="SSF141322">
    <property type="entry name" value="NfeD domain-like"/>
    <property type="match status" value="1"/>
</dbReference>
<evidence type="ECO:0000313" key="7">
    <source>
        <dbReference type="EMBL" id="CCB88967.1"/>
    </source>
</evidence>
<dbReference type="STRING" id="331113.SNE_A10900"/>
<gene>
    <name evidence="7" type="ordered locus">SNE_A10900</name>
</gene>
<accession>F8L855</accession>
<dbReference type="GO" id="GO:0005886">
    <property type="term" value="C:plasma membrane"/>
    <property type="evidence" value="ECO:0007669"/>
    <property type="project" value="TreeGrafter"/>
</dbReference>
<keyword evidence="8" id="KW-1185">Reference proteome</keyword>
<keyword evidence="7" id="KW-0378">Hydrolase</keyword>
<dbReference type="AlphaFoldDB" id="F8L855"/>
<comment type="subcellular location">
    <subcellularLocation>
        <location evidence="1">Membrane</location>
        <topology evidence="1">Multi-pass membrane protein</topology>
    </subcellularLocation>
</comment>
<feature type="transmembrane region" description="Helical" evidence="5">
    <location>
        <begin position="12"/>
        <end position="42"/>
    </location>
</feature>
<evidence type="ECO:0000256" key="5">
    <source>
        <dbReference type="SAM" id="Phobius"/>
    </source>
</evidence>
<dbReference type="HOGENOM" id="CLU_087257_3_0_0"/>
<evidence type="ECO:0000256" key="3">
    <source>
        <dbReference type="ARBA" id="ARBA00022989"/>
    </source>
</evidence>
<evidence type="ECO:0000256" key="2">
    <source>
        <dbReference type="ARBA" id="ARBA00022692"/>
    </source>
</evidence>
<keyword evidence="4 5" id="KW-0472">Membrane</keyword>
<protein>
    <submittedName>
        <fullName evidence="7">Putative membrane-bound serine protease</fullName>
    </submittedName>
</protein>
<dbReference type="OrthoDB" id="9806253at2"/>
<reference evidence="7 8" key="2">
    <citation type="journal article" date="2011" name="Mol. Biol. Evol.">
        <title>Unity in variety--the pan-genome of the Chlamydiae.</title>
        <authorList>
            <person name="Collingro A."/>
            <person name="Tischler P."/>
            <person name="Weinmaier T."/>
            <person name="Penz T."/>
            <person name="Heinz E."/>
            <person name="Brunham R.C."/>
            <person name="Read T.D."/>
            <person name="Bavoil P.M."/>
            <person name="Sachse K."/>
            <person name="Kahane S."/>
            <person name="Friedman M.G."/>
            <person name="Rattei T."/>
            <person name="Myers G.S."/>
            <person name="Horn M."/>
        </authorList>
    </citation>
    <scope>NUCLEOTIDE SEQUENCE [LARGE SCALE GENOMIC DNA]</scope>
    <source>
        <strain evidence="8">ATCC VR-1471 / Z</strain>
    </source>
</reference>